<evidence type="ECO:0000313" key="3">
    <source>
        <dbReference type="Proteomes" id="UP000001056"/>
    </source>
</evidence>
<dbReference type="Proteomes" id="UP000001056">
    <property type="component" value="Unassembled WGS sequence"/>
</dbReference>
<feature type="compositionally biased region" description="Basic and acidic residues" evidence="1">
    <location>
        <begin position="170"/>
        <end position="181"/>
    </location>
</feature>
<dbReference type="RefSeq" id="XP_001226447.1">
    <property type="nucleotide sequence ID" value="XM_001226446.1"/>
</dbReference>
<reference evidence="3" key="1">
    <citation type="journal article" date="2015" name="Genome Announc.">
        <title>Draft genome sequence of the cellulolytic fungus Chaetomium globosum.</title>
        <authorList>
            <person name="Cuomo C.A."/>
            <person name="Untereiner W.A."/>
            <person name="Ma L.-J."/>
            <person name="Grabherr M."/>
            <person name="Birren B.W."/>
        </authorList>
    </citation>
    <scope>NUCLEOTIDE SEQUENCE [LARGE SCALE GENOMIC DNA]</scope>
    <source>
        <strain evidence="3">ATCC 6205 / CBS 148.51 / DSM 1962 / NBRC 6347 / NRRL 1970</strain>
    </source>
</reference>
<accession>Q2GU34</accession>
<dbReference type="VEuPathDB" id="FungiDB:CHGG_08520"/>
<dbReference type="EMBL" id="CH408034">
    <property type="protein sequence ID" value="EAQ84506.1"/>
    <property type="molecule type" value="Genomic_DNA"/>
</dbReference>
<gene>
    <name evidence="2" type="ORF">CHGG_08520</name>
</gene>
<evidence type="ECO:0000313" key="2">
    <source>
        <dbReference type="EMBL" id="EAQ84506.1"/>
    </source>
</evidence>
<dbReference type="HOGENOM" id="CLU_1245217_0_0_1"/>
<evidence type="ECO:0000256" key="1">
    <source>
        <dbReference type="SAM" id="MobiDB-lite"/>
    </source>
</evidence>
<feature type="region of interest" description="Disordered" evidence="1">
    <location>
        <begin position="162"/>
        <end position="222"/>
    </location>
</feature>
<protein>
    <submittedName>
        <fullName evidence="2">Uncharacterized protein</fullName>
    </submittedName>
</protein>
<dbReference type="AlphaFoldDB" id="Q2GU34"/>
<proteinExistence type="predicted"/>
<name>Q2GU34_CHAGB</name>
<dbReference type="GeneID" id="4395626"/>
<sequence length="222" mass="25728">MSRYKENNRQDNTRQRERRRLWDRFIRVANPFKKGMLEASVDLEKDFSQIFLCHAKMYVFADYYGISRLMDLSREKLGHLLIALTTDMEFHGQRLADFVALVRYCYDKPSPEALQSFVMMYSAYHAKLLWKDAQFQELLKDDGEVAFAFIKEVMPAYLNAKDGVSSEESSSEKSSSEKSPSEESSSEESSSEESSPRQEIPKPRLPPIGRRLTFRGGLPPMR</sequence>
<keyword evidence="3" id="KW-1185">Reference proteome</keyword>
<dbReference type="InParanoid" id="Q2GU34"/>
<dbReference type="OrthoDB" id="4570891at2759"/>
<organism evidence="2 3">
    <name type="scientific">Chaetomium globosum (strain ATCC 6205 / CBS 148.51 / DSM 1962 / NBRC 6347 / NRRL 1970)</name>
    <name type="common">Soil fungus</name>
    <dbReference type="NCBI Taxonomy" id="306901"/>
    <lineage>
        <taxon>Eukaryota</taxon>
        <taxon>Fungi</taxon>
        <taxon>Dikarya</taxon>
        <taxon>Ascomycota</taxon>
        <taxon>Pezizomycotina</taxon>
        <taxon>Sordariomycetes</taxon>
        <taxon>Sordariomycetidae</taxon>
        <taxon>Sordariales</taxon>
        <taxon>Chaetomiaceae</taxon>
        <taxon>Chaetomium</taxon>
    </lineage>
</organism>